<dbReference type="GO" id="GO:0008270">
    <property type="term" value="F:zinc ion binding"/>
    <property type="evidence" value="ECO:0007669"/>
    <property type="project" value="UniProtKB-KW"/>
</dbReference>
<keyword evidence="1" id="KW-0479">Metal-binding</keyword>
<evidence type="ECO:0000256" key="4">
    <source>
        <dbReference type="PROSITE-ProRule" id="PRU00175"/>
    </source>
</evidence>
<organism evidence="7 8">
    <name type="scientific">Dioscorea cayennensis subsp. rotundata</name>
    <name type="common">White Guinea yam</name>
    <name type="synonym">Dioscorea rotundata</name>
    <dbReference type="NCBI Taxonomy" id="55577"/>
    <lineage>
        <taxon>Eukaryota</taxon>
        <taxon>Viridiplantae</taxon>
        <taxon>Streptophyta</taxon>
        <taxon>Embryophyta</taxon>
        <taxon>Tracheophyta</taxon>
        <taxon>Spermatophyta</taxon>
        <taxon>Magnoliopsida</taxon>
        <taxon>Liliopsida</taxon>
        <taxon>Dioscoreales</taxon>
        <taxon>Dioscoreaceae</taxon>
        <taxon>Dioscorea</taxon>
    </lineage>
</organism>
<evidence type="ECO:0000313" key="7">
    <source>
        <dbReference type="Proteomes" id="UP001515500"/>
    </source>
</evidence>
<sequence>MAVQAQYPSNPISPDFLLSRVAAGSGRTTTPMDANGLLMYNGNGGAVLSDPQSQLTTTFNHPVSTMSMSMSRKRNRDELMPLPYQFQYQLAPNPSDAHTRVVESAGASTSGRLVTAPGLLAAHLSHEVDFLLRQHNERLRVGLEESAKRHCSVLHSVLEKQFLASLQEKQEELQKAVQRNLELEVKVGQLNAEKEMWFTAAKNSEAIVAGLKESLEQALLIQCQAVTKECGDISYPTAEDEESFCLQGEEKDKRGTSGVGVDVEEGIGESPEMLCQNVIKCCRVCQERDVCVLLLPCKHLCLCKDCASALDTCPVCRSPKNASLHVIIPHLQSL</sequence>
<dbReference type="InterPro" id="IPR001841">
    <property type="entry name" value="Znf_RING"/>
</dbReference>
<dbReference type="AlphaFoldDB" id="A0AB40BZC8"/>
<dbReference type="InterPro" id="IPR013083">
    <property type="entry name" value="Znf_RING/FYVE/PHD"/>
</dbReference>
<keyword evidence="3" id="KW-0862">Zinc</keyword>
<dbReference type="RefSeq" id="XP_039132829.1">
    <property type="nucleotide sequence ID" value="XM_039276895.1"/>
</dbReference>
<dbReference type="Pfam" id="PF13920">
    <property type="entry name" value="zf-C3HC4_3"/>
    <property type="match status" value="1"/>
</dbReference>
<gene>
    <name evidence="8" type="primary">LOC120269926</name>
</gene>
<accession>A0AB40BZC8</accession>
<proteinExistence type="predicted"/>
<keyword evidence="5" id="KW-0175">Coiled coil</keyword>
<dbReference type="GeneID" id="120269926"/>
<dbReference type="PROSITE" id="PS50089">
    <property type="entry name" value="ZF_RING_2"/>
    <property type="match status" value="1"/>
</dbReference>
<dbReference type="GO" id="GO:0004842">
    <property type="term" value="F:ubiquitin-protein transferase activity"/>
    <property type="evidence" value="ECO:0007669"/>
    <property type="project" value="TreeGrafter"/>
</dbReference>
<evidence type="ECO:0000259" key="6">
    <source>
        <dbReference type="PROSITE" id="PS50089"/>
    </source>
</evidence>
<evidence type="ECO:0000256" key="1">
    <source>
        <dbReference type="ARBA" id="ARBA00022723"/>
    </source>
</evidence>
<evidence type="ECO:0000256" key="2">
    <source>
        <dbReference type="ARBA" id="ARBA00022771"/>
    </source>
</evidence>
<dbReference type="PANTHER" id="PTHR42647:SF72">
    <property type="entry name" value="EF-HAND CALCIUM-BINDING DOMAIN-CONTAINING PROTEIN 4A"/>
    <property type="match status" value="1"/>
</dbReference>
<feature type="coiled-coil region" evidence="5">
    <location>
        <begin position="159"/>
        <end position="193"/>
    </location>
</feature>
<protein>
    <submittedName>
        <fullName evidence="8">Probable BOI-related E3 ubiquitin-protein ligase 3</fullName>
    </submittedName>
</protein>
<name>A0AB40BZC8_DIOCR</name>
<feature type="domain" description="RING-type" evidence="6">
    <location>
        <begin position="282"/>
        <end position="317"/>
    </location>
</feature>
<keyword evidence="2 4" id="KW-0863">Zinc-finger</keyword>
<reference evidence="8" key="1">
    <citation type="submission" date="2025-08" db="UniProtKB">
        <authorList>
            <consortium name="RefSeq"/>
        </authorList>
    </citation>
    <scope>IDENTIFICATION</scope>
</reference>
<dbReference type="Gene3D" id="3.30.40.10">
    <property type="entry name" value="Zinc/RING finger domain, C3HC4 (zinc finger)"/>
    <property type="match status" value="1"/>
</dbReference>
<keyword evidence="7" id="KW-1185">Reference proteome</keyword>
<evidence type="ECO:0000256" key="5">
    <source>
        <dbReference type="SAM" id="Coils"/>
    </source>
</evidence>
<evidence type="ECO:0000313" key="8">
    <source>
        <dbReference type="RefSeq" id="XP_039132829.1"/>
    </source>
</evidence>
<dbReference type="Proteomes" id="UP001515500">
    <property type="component" value="Chromosome 10"/>
</dbReference>
<dbReference type="CDD" id="cd16649">
    <property type="entry name" value="mRING-HC-C3HC5_CGRF1-like"/>
    <property type="match status" value="1"/>
</dbReference>
<evidence type="ECO:0000256" key="3">
    <source>
        <dbReference type="ARBA" id="ARBA00022833"/>
    </source>
</evidence>
<dbReference type="PANTHER" id="PTHR42647">
    <property type="entry name" value="SBP (S-RIBONUCLEASE BINDING PROTEIN) FAMILY PROTEIN"/>
    <property type="match status" value="1"/>
</dbReference>